<comment type="caution">
    <text evidence="1">The sequence shown here is derived from an EMBL/GenBank/DDBJ whole genome shotgun (WGS) entry which is preliminary data.</text>
</comment>
<dbReference type="EMBL" id="JANPWB010000010">
    <property type="protein sequence ID" value="KAJ1137089.1"/>
    <property type="molecule type" value="Genomic_DNA"/>
</dbReference>
<dbReference type="Proteomes" id="UP001066276">
    <property type="component" value="Chromosome 6"/>
</dbReference>
<sequence>MLFPTGSGGGLVPRVLHPVQDRRSGCLSPLVLEGDWCPECFILPRIDGVDAVLHWFWRGTGAQSASSCAGQTEWMLFSTGSGGGLVPRVLHPAKDRRSGCCSPLVLEGDWCPECFILPRTDGVDAFLHWFWTGTGAQSASSSQGQTEWMPFSTGSGGGLVPRVLHPAKDRRSGCLSPLVLEGDWCPECFILPRTDEVDAVLHWFWRGTGAQSASSCAGQTEWMPFSTGSGGGLVPRVLHPAKDRRSGCCSPLVLEGDWCPECFILCRTDGVDAVLHWFWRGTGAQSASSCQGQTEWMLFSTGSGGGLVPRVLHPAKDRRSGCLSPLVLDGDWGPECFILPRTDGVDVFLHWFWRGTGAQNASSCRGQTE</sequence>
<accession>A0AAV7QD05</accession>
<evidence type="ECO:0000313" key="1">
    <source>
        <dbReference type="EMBL" id="KAJ1137089.1"/>
    </source>
</evidence>
<keyword evidence="2" id="KW-1185">Reference proteome</keyword>
<organism evidence="1 2">
    <name type="scientific">Pleurodeles waltl</name>
    <name type="common">Iberian ribbed newt</name>
    <dbReference type="NCBI Taxonomy" id="8319"/>
    <lineage>
        <taxon>Eukaryota</taxon>
        <taxon>Metazoa</taxon>
        <taxon>Chordata</taxon>
        <taxon>Craniata</taxon>
        <taxon>Vertebrata</taxon>
        <taxon>Euteleostomi</taxon>
        <taxon>Amphibia</taxon>
        <taxon>Batrachia</taxon>
        <taxon>Caudata</taxon>
        <taxon>Salamandroidea</taxon>
        <taxon>Salamandridae</taxon>
        <taxon>Pleurodelinae</taxon>
        <taxon>Pleurodeles</taxon>
    </lineage>
</organism>
<gene>
    <name evidence="1" type="ORF">NDU88_003502</name>
</gene>
<reference evidence="1" key="1">
    <citation type="journal article" date="2022" name="bioRxiv">
        <title>Sequencing and chromosome-scale assembly of the giantPleurodeles waltlgenome.</title>
        <authorList>
            <person name="Brown T."/>
            <person name="Elewa A."/>
            <person name="Iarovenko S."/>
            <person name="Subramanian E."/>
            <person name="Araus A.J."/>
            <person name="Petzold A."/>
            <person name="Susuki M."/>
            <person name="Suzuki K.-i.T."/>
            <person name="Hayashi T."/>
            <person name="Toyoda A."/>
            <person name="Oliveira C."/>
            <person name="Osipova E."/>
            <person name="Leigh N.D."/>
            <person name="Simon A."/>
            <person name="Yun M.H."/>
        </authorList>
    </citation>
    <scope>NUCLEOTIDE SEQUENCE</scope>
    <source>
        <strain evidence="1">20211129_DDA</strain>
        <tissue evidence="1">Liver</tissue>
    </source>
</reference>
<evidence type="ECO:0000313" key="2">
    <source>
        <dbReference type="Proteomes" id="UP001066276"/>
    </source>
</evidence>
<proteinExistence type="predicted"/>
<protein>
    <submittedName>
        <fullName evidence="1">Uncharacterized protein</fullName>
    </submittedName>
</protein>
<dbReference type="AlphaFoldDB" id="A0AAV7QD05"/>
<name>A0AAV7QD05_PLEWA</name>